<dbReference type="GO" id="GO:0046854">
    <property type="term" value="P:phosphatidylinositol phosphate biosynthetic process"/>
    <property type="evidence" value="ECO:0007669"/>
    <property type="project" value="InterPro"/>
</dbReference>
<keyword evidence="4" id="KW-0418">Kinase</keyword>
<dbReference type="InterPro" id="IPR057754">
    <property type="entry name" value="PI4-kinase_beta/PIK1_cat"/>
</dbReference>
<feature type="compositionally biased region" description="Acidic residues" evidence="5">
    <location>
        <begin position="331"/>
        <end position="340"/>
    </location>
</feature>
<dbReference type="FunFam" id="1.10.1070.11:FF:000016">
    <property type="entry name" value="PIK1p Phosphatidylinositol 4-kinase"/>
    <property type="match status" value="1"/>
</dbReference>
<organism evidence="6 7">
    <name type="scientific">Tilletia indica</name>
    <dbReference type="NCBI Taxonomy" id="43049"/>
    <lineage>
        <taxon>Eukaryota</taxon>
        <taxon>Fungi</taxon>
        <taxon>Dikarya</taxon>
        <taxon>Basidiomycota</taxon>
        <taxon>Ustilaginomycotina</taxon>
        <taxon>Exobasidiomycetes</taxon>
        <taxon>Tilletiales</taxon>
        <taxon>Tilletiaceae</taxon>
        <taxon>Tilletia</taxon>
    </lineage>
</organism>
<reference evidence="6" key="2">
    <citation type="journal article" date="2019" name="IMA Fungus">
        <title>Genome sequencing and comparison of five Tilletia species to identify candidate genes for the detection of regulated species infecting wheat.</title>
        <authorList>
            <person name="Nguyen H.D.T."/>
            <person name="Sultana T."/>
            <person name="Kesanakurti P."/>
            <person name="Hambleton S."/>
        </authorList>
    </citation>
    <scope>NUCLEOTIDE SEQUENCE</scope>
    <source>
        <strain evidence="6">DAOMC 236416</strain>
    </source>
</reference>
<feature type="compositionally biased region" description="Low complexity" evidence="5">
    <location>
        <begin position="199"/>
        <end position="229"/>
    </location>
</feature>
<dbReference type="InterPro" id="IPR000403">
    <property type="entry name" value="PI3/4_kinase_cat_dom"/>
</dbReference>
<dbReference type="Gene3D" id="3.30.1010.10">
    <property type="entry name" value="Phosphatidylinositol 3-kinase Catalytic Subunit, Chain A, domain 4"/>
    <property type="match status" value="1"/>
</dbReference>
<feature type="compositionally biased region" description="Pro residues" evidence="5">
    <location>
        <begin position="551"/>
        <end position="562"/>
    </location>
</feature>
<dbReference type="SUPFAM" id="SSF56112">
    <property type="entry name" value="Protein kinase-like (PK-like)"/>
    <property type="match status" value="1"/>
</dbReference>
<evidence type="ECO:0000256" key="4">
    <source>
        <dbReference type="ARBA" id="ARBA00022777"/>
    </source>
</evidence>
<dbReference type="PROSITE" id="PS50290">
    <property type="entry name" value="PI3_4_KINASE_3"/>
    <property type="match status" value="1"/>
</dbReference>
<dbReference type="PANTHER" id="PTHR10048">
    <property type="entry name" value="PHOSPHATIDYLINOSITOL KINASE"/>
    <property type="match status" value="1"/>
</dbReference>
<feature type="compositionally biased region" description="Polar residues" evidence="5">
    <location>
        <begin position="563"/>
        <end position="576"/>
    </location>
</feature>
<dbReference type="InterPro" id="IPR011009">
    <property type="entry name" value="Kinase-like_dom_sf"/>
</dbReference>
<feature type="region of interest" description="Disordered" evidence="5">
    <location>
        <begin position="331"/>
        <end position="377"/>
    </location>
</feature>
<evidence type="ECO:0000313" key="7">
    <source>
        <dbReference type="Proteomes" id="UP000077521"/>
    </source>
</evidence>
<feature type="compositionally biased region" description="Gly residues" evidence="5">
    <location>
        <begin position="1064"/>
        <end position="1073"/>
    </location>
</feature>
<dbReference type="PANTHER" id="PTHR10048:SF22">
    <property type="entry name" value="PHOSPHATIDYLINOSITOL 4-KINASE BETA"/>
    <property type="match status" value="1"/>
</dbReference>
<feature type="compositionally biased region" description="Low complexity" evidence="5">
    <location>
        <begin position="408"/>
        <end position="433"/>
    </location>
</feature>
<feature type="compositionally biased region" description="Low complexity" evidence="5">
    <location>
        <begin position="689"/>
        <end position="724"/>
    </location>
</feature>
<feature type="compositionally biased region" description="Low complexity" evidence="5">
    <location>
        <begin position="1049"/>
        <end position="1063"/>
    </location>
</feature>
<sequence length="1290" mass="137726">MAELLLRLFQSDFFSPALGVSYLRFYSDSIGITWHLIHLLRTRYSPQEVAFYWPQLCHLLLSTPHTESLALETYILDIAAADPHTALITSWIFQAALRDLASTPNTPQFRLCQRILNHCHHILFHTPDLDHFLLAAQAAESLHLAQLNLSLSNKHHIEILEREQHNRLLQQLGASSSESDVALSLPLEVGGPSSSTPTAASQRQKLLQQQQHQQQQQRSASLPPGSPSSDDNEDDEPSHPKRTPYLRPVTSAFLSSQLPSSLLPALLRRSARPKVLPSNALTTLVGAGAILASSPGQPLLTKETAMVAVLQGMKAHDRNQAPRRLTEQGEEVFDENEEVDPNLGPDGRLPLFGIQRPVPPRQVSLSPTNPQPAPTPLAAAAAAISVAPRFARHQHAPASASASSIFLPGASSSSSSSSPHLASSSSITSSSSSKNRQQGGSNRNLPNINISQLPKPYLSSLLRTHYFRAQTRILQHLQDISSRLLLHPKQDRLAALRSELTSLNHTLPLEVCLPLWCECGADSGMTSEIARAELNAGAAMAAAAGDGLFLPTPPPPPPPPPSTFLSEPNDSSSTTPRIRHHRIVRISPTEAVVLNSADRAPFLLHVEVLRNDLDFDPERRGNRALCERLVRGEQEGRARREERRRGEEESSSSSSGAVDSGARVWDRRTTGRGSATTPGLTGSPPPTHQTQSARSRQASSSASYDSYESSSAAQQQQPQQQQESRPVRGGLGSVVDAGRIASGSGSAEKALPRLPPSLVSSSTTASIGSGEGDREGTSSTSSAVPIAGSGTNPVSGINPMSSSGPGPSIARLAEPDGPLETMFADLALGDVGARGNEEALAAAAASLAASSTSSSSSVPLMVDSAGVEGSSTLAIAAAAAVAEEDGEGEGGRRGSEGDKQPKKSMGAEDLATVMRAVNKDDPSAAIFRESWSSKKARIRASSPYGHLPEWDVFSMIVKTGADLRQEQLAVQLIHEFGRIWAASGSACWVRYFRILVTGEESGLMETITDSVSVHSIKKEAYSRRLVADPGAVSSSSAAAGGGGGGAGSAAGTPGVSGSESSGVAGLGISGSGSGSSQSGQTSAPTPAPAPTSQTQGRMQTYSLFEHFQETFGEPDSAEYRQAQTNFIESLAGYSIISYLLQIKDRHNGNILLDHQGHIIHIDFGFMLGISPGGVGFEAAPFKFPQEYIDILGGMGSEAYERFKALMRSGFRDARKDAERIIMIVELMQKDSKLPCFALNEHCASQLRDRFQLGMSQTQCDEFVDRLVLMSAGSVYTRLYDRYQSFTQGIL</sequence>
<feature type="compositionally biased region" description="Basic and acidic residues" evidence="5">
    <location>
        <begin position="633"/>
        <end position="648"/>
    </location>
</feature>
<dbReference type="GO" id="GO:0048015">
    <property type="term" value="P:phosphatidylinositol-mediated signaling"/>
    <property type="evidence" value="ECO:0007669"/>
    <property type="project" value="TreeGrafter"/>
</dbReference>
<feature type="region of interest" description="Disordered" evidence="5">
    <location>
        <begin position="880"/>
        <end position="907"/>
    </location>
</feature>
<dbReference type="Proteomes" id="UP000077521">
    <property type="component" value="Unassembled WGS sequence"/>
</dbReference>
<dbReference type="PROSITE" id="PS00916">
    <property type="entry name" value="PI3_4_KINASE_2"/>
    <property type="match status" value="1"/>
</dbReference>
<dbReference type="InterPro" id="IPR015433">
    <property type="entry name" value="PI3/4_kinase"/>
</dbReference>
<dbReference type="GO" id="GO:0016020">
    <property type="term" value="C:membrane"/>
    <property type="evidence" value="ECO:0007669"/>
    <property type="project" value="TreeGrafter"/>
</dbReference>
<evidence type="ECO:0000256" key="5">
    <source>
        <dbReference type="SAM" id="MobiDB-lite"/>
    </source>
</evidence>
<keyword evidence="3" id="KW-0808">Transferase</keyword>
<feature type="compositionally biased region" description="Low complexity" evidence="5">
    <location>
        <begin position="651"/>
        <end position="663"/>
    </location>
</feature>
<feature type="region of interest" description="Disordered" evidence="5">
    <location>
        <begin position="548"/>
        <end position="581"/>
    </location>
</feature>
<reference evidence="6" key="1">
    <citation type="submission" date="2016-04" db="EMBL/GenBank/DDBJ databases">
        <authorList>
            <person name="Nguyen H.D."/>
            <person name="Samba Siva P."/>
            <person name="Cullis J."/>
            <person name="Levesque C.A."/>
            <person name="Hambleton S."/>
        </authorList>
    </citation>
    <scope>NUCLEOTIDE SEQUENCE</scope>
    <source>
        <strain evidence="6">DAOMC 236416</strain>
    </source>
</reference>
<dbReference type="SMART" id="SM00146">
    <property type="entry name" value="PI3Kc"/>
    <property type="match status" value="1"/>
</dbReference>
<feature type="compositionally biased region" description="Basic and acidic residues" evidence="5">
    <location>
        <begin position="889"/>
        <end position="901"/>
    </location>
</feature>
<dbReference type="CDD" id="cd05168">
    <property type="entry name" value="PI4Kc_III_beta"/>
    <property type="match status" value="1"/>
</dbReference>
<dbReference type="InterPro" id="IPR001263">
    <property type="entry name" value="PI3K_accessory_dom"/>
</dbReference>
<dbReference type="Gene3D" id="1.10.1070.11">
    <property type="entry name" value="Phosphatidylinositol 3-/4-kinase, catalytic domain"/>
    <property type="match status" value="1"/>
</dbReference>
<dbReference type="GO" id="GO:0004430">
    <property type="term" value="F:1-phosphatidylinositol 4-kinase activity"/>
    <property type="evidence" value="ECO:0007669"/>
    <property type="project" value="UniProtKB-EC"/>
</dbReference>
<proteinExistence type="predicted"/>
<feature type="compositionally biased region" description="Low complexity" evidence="5">
    <location>
        <begin position="1074"/>
        <end position="1095"/>
    </location>
</feature>
<gene>
    <name evidence="6" type="ORF">A4X13_0g5005</name>
</gene>
<dbReference type="EMBL" id="LWDF02000359">
    <property type="protein sequence ID" value="KAE8249950.1"/>
    <property type="molecule type" value="Genomic_DNA"/>
</dbReference>
<accession>A0A177TI42</accession>
<dbReference type="PROSITE" id="PS51545">
    <property type="entry name" value="PIK_HELICAL"/>
    <property type="match status" value="1"/>
</dbReference>
<evidence type="ECO:0000256" key="1">
    <source>
        <dbReference type="ARBA" id="ARBA00001686"/>
    </source>
</evidence>
<name>A0A177TI42_9BASI</name>
<feature type="compositionally biased region" description="Polar residues" evidence="5">
    <location>
        <begin position="777"/>
        <end position="805"/>
    </location>
</feature>
<feature type="region of interest" description="Disordered" evidence="5">
    <location>
        <begin position="408"/>
        <end position="449"/>
    </location>
</feature>
<comment type="catalytic activity">
    <reaction evidence="1">
        <text>a 1,2-diacyl-sn-glycero-3-phospho-(1D-myo-inositol) + ATP = a 1,2-diacyl-sn-glycero-3-phospho-(1D-myo-inositol 4-phosphate) + ADP + H(+)</text>
        <dbReference type="Rhea" id="RHEA:19877"/>
        <dbReference type="ChEBI" id="CHEBI:15378"/>
        <dbReference type="ChEBI" id="CHEBI:30616"/>
        <dbReference type="ChEBI" id="CHEBI:57880"/>
        <dbReference type="ChEBI" id="CHEBI:58178"/>
        <dbReference type="ChEBI" id="CHEBI:456216"/>
        <dbReference type="EC" id="2.7.1.67"/>
    </reaction>
</comment>
<evidence type="ECO:0000313" key="6">
    <source>
        <dbReference type="EMBL" id="KAE8249950.1"/>
    </source>
</evidence>
<dbReference type="GO" id="GO:0005737">
    <property type="term" value="C:cytoplasm"/>
    <property type="evidence" value="ECO:0007669"/>
    <property type="project" value="TreeGrafter"/>
</dbReference>
<dbReference type="InterPro" id="IPR036940">
    <property type="entry name" value="PI3/4_kinase_cat_sf"/>
</dbReference>
<comment type="caution">
    <text evidence="6">The sequence shown here is derived from an EMBL/GenBank/DDBJ whole genome shotgun (WGS) entry which is preliminary data.</text>
</comment>
<keyword evidence="7" id="KW-1185">Reference proteome</keyword>
<feature type="region of interest" description="Disordered" evidence="5">
    <location>
        <begin position="633"/>
        <end position="814"/>
    </location>
</feature>
<evidence type="ECO:0000256" key="2">
    <source>
        <dbReference type="ARBA" id="ARBA00012169"/>
    </source>
</evidence>
<dbReference type="InterPro" id="IPR018936">
    <property type="entry name" value="PI3/4_kinase_CS"/>
</dbReference>
<evidence type="ECO:0000256" key="3">
    <source>
        <dbReference type="ARBA" id="ARBA00022679"/>
    </source>
</evidence>
<feature type="region of interest" description="Disordered" evidence="5">
    <location>
        <begin position="1032"/>
        <end position="1095"/>
    </location>
</feature>
<dbReference type="EC" id="2.7.1.67" evidence="2"/>
<feature type="compositionally biased region" description="Low complexity" evidence="5">
    <location>
        <begin position="673"/>
        <end position="682"/>
    </location>
</feature>
<feature type="compositionally biased region" description="Polar residues" evidence="5">
    <location>
        <begin position="434"/>
        <end position="449"/>
    </location>
</feature>
<dbReference type="PROSITE" id="PS00915">
    <property type="entry name" value="PI3_4_KINASE_1"/>
    <property type="match status" value="1"/>
</dbReference>
<protein>
    <recommendedName>
        <fullName evidence="2">1-phosphatidylinositol 4-kinase</fullName>
        <ecNumber evidence="2">2.7.1.67</ecNumber>
    </recommendedName>
</protein>
<dbReference type="Pfam" id="PF00454">
    <property type="entry name" value="PI3_PI4_kinase"/>
    <property type="match status" value="1"/>
</dbReference>
<feature type="region of interest" description="Disordered" evidence="5">
    <location>
        <begin position="185"/>
        <end position="245"/>
    </location>
</feature>
<feature type="compositionally biased region" description="Gly residues" evidence="5">
    <location>
        <begin position="1039"/>
        <end position="1048"/>
    </location>
</feature>